<dbReference type="WBParaSite" id="HDID_0000301101-mRNA-1">
    <property type="protein sequence ID" value="HDID_0000301101-mRNA-1"/>
    <property type="gene ID" value="HDID_0000301101"/>
</dbReference>
<reference evidence="4" key="1">
    <citation type="submission" date="2017-02" db="UniProtKB">
        <authorList>
            <consortium name="WormBaseParasite"/>
        </authorList>
    </citation>
    <scope>IDENTIFICATION</scope>
</reference>
<dbReference type="PANTHER" id="PTHR24114">
    <property type="entry name" value="LEUCINE RICH REPEAT FAMILY PROTEIN"/>
    <property type="match status" value="1"/>
</dbReference>
<dbReference type="OrthoDB" id="120976at2759"/>
<dbReference type="Proteomes" id="UP000274504">
    <property type="component" value="Unassembled WGS sequence"/>
</dbReference>
<dbReference type="STRING" id="6216.A0A0R3SE43"/>
<dbReference type="SUPFAM" id="SSF52047">
    <property type="entry name" value="RNI-like"/>
    <property type="match status" value="2"/>
</dbReference>
<sequence length="460" mass="52226">MVLSKKSRTIALAKKLKKKSKNRNNNNAEGPENNEDLESQSSLLFEKRERLARHSRIFAASQKDVDEVGMYRLECSRQDCLPISRYIRNIHMAAFEMGYANIGPEEFLPLSLSLGRNTSIMKLDLRHNWLGDDGLYYLSQAIFENNNFVEIILENNKISSKMVEQLCDAVSVSPKLKFLNLSGNQLDDSAAPFIADLMLTSPSLHTLNISKNKFSENSVAQFGRGLAETECLKVLDISWNHIVCSGKGMKRFSKGLAASKLEMLNYSFNQIGPTTGCLAIMKGLKVNRYLKEIDLSDNLISIQGCRALSLAFLTNKSANALICNTKNFYFILQFARNPFQVEGCIEILNNVLKNRQSQLTELNFEDISANQDFKNLIDQAFKLLPNLKVLYGSRLSLSDEEIFSLKLFAPKDNSQRKWLIALHKLQQKFNRPLMPFLLEADRDKDMKLSRIELIEALEVS</sequence>
<dbReference type="InterPro" id="IPR032675">
    <property type="entry name" value="LRR_dom_sf"/>
</dbReference>
<dbReference type="InterPro" id="IPR052394">
    <property type="entry name" value="LRR-containing"/>
</dbReference>
<dbReference type="EMBL" id="UYSG01000835">
    <property type="protein sequence ID" value="VDL25453.1"/>
    <property type="molecule type" value="Genomic_DNA"/>
</dbReference>
<accession>A0A0R3SE43</accession>
<organism evidence="4">
    <name type="scientific">Hymenolepis diminuta</name>
    <name type="common">Rat tapeworm</name>
    <dbReference type="NCBI Taxonomy" id="6216"/>
    <lineage>
        <taxon>Eukaryota</taxon>
        <taxon>Metazoa</taxon>
        <taxon>Spiralia</taxon>
        <taxon>Lophotrochozoa</taxon>
        <taxon>Platyhelminthes</taxon>
        <taxon>Cestoda</taxon>
        <taxon>Eucestoda</taxon>
        <taxon>Cyclophyllidea</taxon>
        <taxon>Hymenolepididae</taxon>
        <taxon>Hymenolepis</taxon>
    </lineage>
</organism>
<evidence type="ECO:0000256" key="1">
    <source>
        <dbReference type="SAM" id="MobiDB-lite"/>
    </source>
</evidence>
<proteinExistence type="predicted"/>
<dbReference type="PANTHER" id="PTHR24114:SF2">
    <property type="entry name" value="F-BOX DOMAIN-CONTAINING PROTEIN-RELATED"/>
    <property type="match status" value="1"/>
</dbReference>
<dbReference type="SMART" id="SM00368">
    <property type="entry name" value="LRR_RI"/>
    <property type="match status" value="6"/>
</dbReference>
<reference evidence="2 3" key="2">
    <citation type="submission" date="2018-11" db="EMBL/GenBank/DDBJ databases">
        <authorList>
            <consortium name="Pathogen Informatics"/>
        </authorList>
    </citation>
    <scope>NUCLEOTIDE SEQUENCE [LARGE SCALE GENOMIC DNA]</scope>
</reference>
<dbReference type="Gene3D" id="3.80.10.10">
    <property type="entry name" value="Ribonuclease Inhibitor"/>
    <property type="match status" value="1"/>
</dbReference>
<name>A0A0R3SE43_HYMDI</name>
<evidence type="ECO:0000313" key="2">
    <source>
        <dbReference type="EMBL" id="VDL25453.1"/>
    </source>
</evidence>
<protein>
    <submittedName>
        <fullName evidence="4">EF-hand domain-containing protein</fullName>
    </submittedName>
</protein>
<feature type="compositionally biased region" description="Basic residues" evidence="1">
    <location>
        <begin position="13"/>
        <end position="22"/>
    </location>
</feature>
<evidence type="ECO:0000313" key="3">
    <source>
        <dbReference type="Proteomes" id="UP000274504"/>
    </source>
</evidence>
<feature type="region of interest" description="Disordered" evidence="1">
    <location>
        <begin position="13"/>
        <end position="39"/>
    </location>
</feature>
<dbReference type="AlphaFoldDB" id="A0A0R3SE43"/>
<gene>
    <name evidence="2" type="ORF">HDID_LOCUS3009</name>
</gene>
<dbReference type="Pfam" id="PF13516">
    <property type="entry name" value="LRR_6"/>
    <property type="match status" value="3"/>
</dbReference>
<dbReference type="InterPro" id="IPR001611">
    <property type="entry name" value="Leu-rich_rpt"/>
</dbReference>
<evidence type="ECO:0000313" key="4">
    <source>
        <dbReference type="WBParaSite" id="HDID_0000301101-mRNA-1"/>
    </source>
</evidence>